<evidence type="ECO:0000256" key="3">
    <source>
        <dbReference type="ARBA" id="ARBA00022801"/>
    </source>
</evidence>
<proteinExistence type="inferred from homology"/>
<evidence type="ECO:0000313" key="7">
    <source>
        <dbReference type="Proteomes" id="UP000317036"/>
    </source>
</evidence>
<dbReference type="GO" id="GO:0016811">
    <property type="term" value="F:hydrolase activity, acting on carbon-nitrogen (but not peptide) bonds, in linear amides"/>
    <property type="evidence" value="ECO:0007669"/>
    <property type="project" value="TreeGrafter"/>
</dbReference>
<dbReference type="GO" id="GO:0009231">
    <property type="term" value="P:riboflavin biosynthetic process"/>
    <property type="evidence" value="ECO:0007669"/>
    <property type="project" value="TreeGrafter"/>
</dbReference>
<keyword evidence="2" id="KW-0479">Metal-binding</keyword>
<keyword evidence="7" id="KW-1185">Reference proteome</keyword>
<comment type="cofactor">
    <cofactor evidence="1">
        <name>Zn(2+)</name>
        <dbReference type="ChEBI" id="CHEBI:29105"/>
    </cofactor>
</comment>
<comment type="similarity">
    <text evidence="5">Belongs to the creatininase superfamily.</text>
</comment>
<dbReference type="InterPro" id="IPR003785">
    <property type="entry name" value="Creatininase/forma_Hydrolase"/>
</dbReference>
<protein>
    <submittedName>
        <fullName evidence="6">Creatininase family protein</fullName>
    </submittedName>
</protein>
<dbReference type="GO" id="GO:0046872">
    <property type="term" value="F:metal ion binding"/>
    <property type="evidence" value="ECO:0007669"/>
    <property type="project" value="UniProtKB-KW"/>
</dbReference>
<name>A0A559K520_9BACL</name>
<comment type="caution">
    <text evidence="6">The sequence shown here is derived from an EMBL/GenBank/DDBJ whole genome shotgun (WGS) entry which is preliminary data.</text>
</comment>
<evidence type="ECO:0000256" key="2">
    <source>
        <dbReference type="ARBA" id="ARBA00022723"/>
    </source>
</evidence>
<reference evidence="6 7" key="1">
    <citation type="submission" date="2019-07" db="EMBL/GenBank/DDBJ databases">
        <authorList>
            <person name="Kim J."/>
        </authorList>
    </citation>
    <scope>NUCLEOTIDE SEQUENCE [LARGE SCALE GENOMIC DNA]</scope>
    <source>
        <strain evidence="6 7">JC52</strain>
    </source>
</reference>
<dbReference type="RefSeq" id="WP_144852070.1">
    <property type="nucleotide sequence ID" value="NZ_VNJI01000040.1"/>
</dbReference>
<organism evidence="6 7">
    <name type="scientific">Paenibacillus cremeus</name>
    <dbReference type="NCBI Taxonomy" id="2163881"/>
    <lineage>
        <taxon>Bacteria</taxon>
        <taxon>Bacillati</taxon>
        <taxon>Bacillota</taxon>
        <taxon>Bacilli</taxon>
        <taxon>Bacillales</taxon>
        <taxon>Paenibacillaceae</taxon>
        <taxon>Paenibacillus</taxon>
    </lineage>
</organism>
<dbReference type="Pfam" id="PF02633">
    <property type="entry name" value="Creatininase"/>
    <property type="match status" value="1"/>
</dbReference>
<evidence type="ECO:0000313" key="6">
    <source>
        <dbReference type="EMBL" id="TVY07239.1"/>
    </source>
</evidence>
<dbReference type="AlphaFoldDB" id="A0A559K520"/>
<dbReference type="OrthoDB" id="9801445at2"/>
<keyword evidence="4" id="KW-0862">Zinc</keyword>
<gene>
    <name evidence="6" type="ORF">FPZ49_24710</name>
</gene>
<keyword evidence="3" id="KW-0378">Hydrolase</keyword>
<dbReference type="Proteomes" id="UP000317036">
    <property type="component" value="Unassembled WGS sequence"/>
</dbReference>
<dbReference type="EMBL" id="VNJI01000040">
    <property type="protein sequence ID" value="TVY07239.1"/>
    <property type="molecule type" value="Genomic_DNA"/>
</dbReference>
<dbReference type="SUPFAM" id="SSF102215">
    <property type="entry name" value="Creatininase"/>
    <property type="match status" value="1"/>
</dbReference>
<evidence type="ECO:0000256" key="1">
    <source>
        <dbReference type="ARBA" id="ARBA00001947"/>
    </source>
</evidence>
<evidence type="ECO:0000256" key="5">
    <source>
        <dbReference type="ARBA" id="ARBA00024029"/>
    </source>
</evidence>
<accession>A0A559K520</accession>
<evidence type="ECO:0000256" key="4">
    <source>
        <dbReference type="ARBA" id="ARBA00022833"/>
    </source>
</evidence>
<dbReference type="PANTHER" id="PTHR35005:SF1">
    <property type="entry name" value="2-AMINO-5-FORMYLAMINO-6-RIBOSYLAMINOPYRIMIDIN-4(3H)-ONE 5'-MONOPHOSPHATE DEFORMYLASE"/>
    <property type="match status" value="1"/>
</dbReference>
<dbReference type="InterPro" id="IPR024087">
    <property type="entry name" value="Creatininase-like_sf"/>
</dbReference>
<dbReference type="Gene3D" id="3.40.50.10310">
    <property type="entry name" value="Creatininase"/>
    <property type="match status" value="1"/>
</dbReference>
<sequence>MRFNRYEGKAWDKRFFPRLSKLEVAQLPKEGALLVLPVGAVEQHGPHMPVFTDTLIAEAFLTYAFEELPEEANIWLLPPLPYGKSTEHLGHSGTITLSAQTLMQLLLDIARSVRRSGFEKLVLLNTHGGNTDLLNMMAREIRIETGLAVFRLDPGSLGLGEGLISDIEKKVGIHAGDSETSIVLAAKENWVHPELAPTELPYFPESRYLQFRNKAFAWVMDDLSSSGISGDATKATKEKGEAILKLGGLLLAEALMEMAAFEMSSLKAEAEESAAVVNQTGVGL</sequence>
<dbReference type="PANTHER" id="PTHR35005">
    <property type="entry name" value="3-DEHYDRO-SCYLLO-INOSOSE HYDROLASE"/>
    <property type="match status" value="1"/>
</dbReference>